<dbReference type="AlphaFoldDB" id="A0A6C0JF91"/>
<organism evidence="2">
    <name type="scientific">viral metagenome</name>
    <dbReference type="NCBI Taxonomy" id="1070528"/>
    <lineage>
        <taxon>unclassified sequences</taxon>
        <taxon>metagenomes</taxon>
        <taxon>organismal metagenomes</taxon>
    </lineage>
</organism>
<evidence type="ECO:0000313" key="2">
    <source>
        <dbReference type="EMBL" id="QHU03137.1"/>
    </source>
</evidence>
<keyword evidence="1" id="KW-0812">Transmembrane</keyword>
<feature type="transmembrane region" description="Helical" evidence="1">
    <location>
        <begin position="6"/>
        <end position="25"/>
    </location>
</feature>
<name>A0A6C0JF91_9ZZZZ</name>
<dbReference type="EMBL" id="MN740370">
    <property type="protein sequence ID" value="QHU03137.1"/>
    <property type="molecule type" value="Genomic_DNA"/>
</dbReference>
<accession>A0A6C0JF91</accession>
<keyword evidence="1" id="KW-1133">Transmembrane helix</keyword>
<sequence>MVSQDQFFRIVGLAVIFLLLLSGAVKMLSYKKQVIEGMANNSKLEQLAEENLENAAKKIEARAEKINDQMLVDKYRSSYEDIITNLYDVVSSSLVLDITYASDAISKDPMSNTSTKLIDKLNKLSSFRETLNQAILVLDKK</sequence>
<protein>
    <submittedName>
        <fullName evidence="2">Uncharacterized protein</fullName>
    </submittedName>
</protein>
<keyword evidence="1" id="KW-0472">Membrane</keyword>
<reference evidence="2" key="1">
    <citation type="journal article" date="2020" name="Nature">
        <title>Giant virus diversity and host interactions through global metagenomics.</title>
        <authorList>
            <person name="Schulz F."/>
            <person name="Roux S."/>
            <person name="Paez-Espino D."/>
            <person name="Jungbluth S."/>
            <person name="Walsh D.A."/>
            <person name="Denef V.J."/>
            <person name="McMahon K.D."/>
            <person name="Konstantinidis K.T."/>
            <person name="Eloe-Fadrosh E.A."/>
            <person name="Kyrpides N.C."/>
            <person name="Woyke T."/>
        </authorList>
    </citation>
    <scope>NUCLEOTIDE SEQUENCE</scope>
    <source>
        <strain evidence="2">GVMAG-M-3300025890-48</strain>
    </source>
</reference>
<evidence type="ECO:0000256" key="1">
    <source>
        <dbReference type="SAM" id="Phobius"/>
    </source>
</evidence>
<proteinExistence type="predicted"/>